<evidence type="ECO:0000259" key="23">
    <source>
        <dbReference type="PROSITE" id="PS50011"/>
    </source>
</evidence>
<dbReference type="GO" id="GO:0030246">
    <property type="term" value="F:carbohydrate binding"/>
    <property type="evidence" value="ECO:0007669"/>
    <property type="project" value="UniProtKB-KW"/>
</dbReference>
<evidence type="ECO:0000256" key="6">
    <source>
        <dbReference type="ARBA" id="ARBA00022679"/>
    </source>
</evidence>
<evidence type="ECO:0000256" key="5">
    <source>
        <dbReference type="ARBA" id="ARBA00022553"/>
    </source>
</evidence>
<reference evidence="24 25" key="1">
    <citation type="journal article" date="2019" name="Genome Biol. Evol.">
        <title>Insights into the evolution of the New World diploid cottons (Gossypium, subgenus Houzingenia) based on genome sequencing.</title>
        <authorList>
            <person name="Grover C.E."/>
            <person name="Arick M.A. 2nd"/>
            <person name="Thrash A."/>
            <person name="Conover J.L."/>
            <person name="Sanders W.S."/>
            <person name="Peterson D.G."/>
            <person name="Frelichowski J.E."/>
            <person name="Scheffler J.A."/>
            <person name="Scheffler B.E."/>
            <person name="Wendel J.F."/>
        </authorList>
    </citation>
    <scope>NUCLEOTIDE SEQUENCE [LARGE SCALE GENOMIC DNA]</scope>
    <source>
        <strain evidence="24">8</strain>
        <tissue evidence="24">Leaf</tissue>
    </source>
</reference>
<evidence type="ECO:0000256" key="22">
    <source>
        <dbReference type="SAM" id="Phobius"/>
    </source>
</evidence>
<dbReference type="PROSITE" id="PS50011">
    <property type="entry name" value="PROTEIN_KINASE_DOM"/>
    <property type="match status" value="1"/>
</dbReference>
<evidence type="ECO:0000256" key="19">
    <source>
        <dbReference type="ARBA" id="ARBA00048679"/>
    </source>
</evidence>
<sequence>MNPNARCYFIMTTLFILLIIAVIVNFDLLFWIVLCVLLIVLGVFFFRRYRYGAQKVEEDHLDNMSGMPTRFSYEELKNVTKNFSNKLGEGGFGFVFHGALSSGSEVAVKHLFGIGPVNKSFIAEVQTIGSIHHFNLDLSLDWQVRKKIILDIAKGLAYLHEDCNRKIIHLDIKPQNILLDENFNAKVSDFGLSKLIEKDQSQVVTSMRGTPGYMAPEWLSSIITEKVDVYSFGIVVLEILCGRRIIDESQQNERYLLELFTRKQEEGQLLDLVDKCNDDMQSNVAEVVEMLKVAAWCLQTEYANRPSMSTLVKHFEGSADAVINVNEDFQNELTTQAPAESFASSITPSVLSGPR</sequence>
<dbReference type="GO" id="GO:0004674">
    <property type="term" value="F:protein serine/threonine kinase activity"/>
    <property type="evidence" value="ECO:0007669"/>
    <property type="project" value="UniProtKB-KW"/>
</dbReference>
<evidence type="ECO:0000256" key="16">
    <source>
        <dbReference type="ARBA" id="ARBA00023170"/>
    </source>
</evidence>
<evidence type="ECO:0000313" key="25">
    <source>
        <dbReference type="Proteomes" id="UP000593568"/>
    </source>
</evidence>
<dbReference type="EMBL" id="JABEZW010000011">
    <property type="protein sequence ID" value="MBA0780440.1"/>
    <property type="molecule type" value="Genomic_DNA"/>
</dbReference>
<gene>
    <name evidence="24" type="ORF">Gotri_004538</name>
</gene>
<dbReference type="Gene3D" id="1.10.510.10">
    <property type="entry name" value="Transferase(Phosphotransferase) domain 1"/>
    <property type="match status" value="2"/>
</dbReference>
<evidence type="ECO:0000256" key="11">
    <source>
        <dbReference type="ARBA" id="ARBA00022777"/>
    </source>
</evidence>
<dbReference type="InterPro" id="IPR011009">
    <property type="entry name" value="Kinase-like_dom_sf"/>
</dbReference>
<feature type="binding site" evidence="20">
    <location>
        <position position="109"/>
    </location>
    <ligand>
        <name>ATP</name>
        <dbReference type="ChEBI" id="CHEBI:30616"/>
    </ligand>
</feature>
<organism evidence="24 25">
    <name type="scientific">Gossypium trilobum</name>
    <dbReference type="NCBI Taxonomy" id="34281"/>
    <lineage>
        <taxon>Eukaryota</taxon>
        <taxon>Viridiplantae</taxon>
        <taxon>Streptophyta</taxon>
        <taxon>Embryophyta</taxon>
        <taxon>Tracheophyta</taxon>
        <taxon>Spermatophyta</taxon>
        <taxon>Magnoliopsida</taxon>
        <taxon>eudicotyledons</taxon>
        <taxon>Gunneridae</taxon>
        <taxon>Pentapetalae</taxon>
        <taxon>rosids</taxon>
        <taxon>malvids</taxon>
        <taxon>Malvales</taxon>
        <taxon>Malvaceae</taxon>
        <taxon>Malvoideae</taxon>
        <taxon>Gossypium</taxon>
    </lineage>
</organism>
<feature type="transmembrane region" description="Helical" evidence="22">
    <location>
        <begin position="29"/>
        <end position="46"/>
    </location>
</feature>
<keyword evidence="4" id="KW-0245">EGF-like domain</keyword>
<dbReference type="SMART" id="SM00220">
    <property type="entry name" value="S_TKc"/>
    <property type="match status" value="1"/>
</dbReference>
<keyword evidence="3 21" id="KW-0723">Serine/threonine-protein kinase</keyword>
<dbReference type="InterPro" id="IPR008271">
    <property type="entry name" value="Ser/Thr_kinase_AS"/>
</dbReference>
<evidence type="ECO:0000256" key="7">
    <source>
        <dbReference type="ARBA" id="ARBA00022692"/>
    </source>
</evidence>
<keyword evidence="13 22" id="KW-1133">Transmembrane helix</keyword>
<dbReference type="EC" id="2.7.11.1" evidence="2"/>
<accession>A0A7J9F573</accession>
<comment type="caution">
    <text evidence="24">The sequence shown here is derived from an EMBL/GenBank/DDBJ whole genome shotgun (WGS) entry which is preliminary data.</text>
</comment>
<evidence type="ECO:0000256" key="21">
    <source>
        <dbReference type="RuleBase" id="RU000304"/>
    </source>
</evidence>
<evidence type="ECO:0000256" key="3">
    <source>
        <dbReference type="ARBA" id="ARBA00022527"/>
    </source>
</evidence>
<evidence type="ECO:0000256" key="13">
    <source>
        <dbReference type="ARBA" id="ARBA00022989"/>
    </source>
</evidence>
<evidence type="ECO:0000256" key="4">
    <source>
        <dbReference type="ARBA" id="ARBA00022536"/>
    </source>
</evidence>
<dbReference type="InterPro" id="IPR051343">
    <property type="entry name" value="G-type_lectin_kinases/EP1-like"/>
</dbReference>
<evidence type="ECO:0000256" key="20">
    <source>
        <dbReference type="PROSITE-ProRule" id="PRU10141"/>
    </source>
</evidence>
<dbReference type="InterPro" id="IPR000719">
    <property type="entry name" value="Prot_kinase_dom"/>
</dbReference>
<dbReference type="InterPro" id="IPR017441">
    <property type="entry name" value="Protein_kinase_ATP_BS"/>
</dbReference>
<evidence type="ECO:0000256" key="9">
    <source>
        <dbReference type="ARBA" id="ARBA00022734"/>
    </source>
</evidence>
<dbReference type="PROSITE" id="PS00108">
    <property type="entry name" value="PROTEIN_KINASE_ST"/>
    <property type="match status" value="1"/>
</dbReference>
<keyword evidence="8" id="KW-0732">Signal</keyword>
<keyword evidence="5" id="KW-0597">Phosphoprotein</keyword>
<evidence type="ECO:0000256" key="10">
    <source>
        <dbReference type="ARBA" id="ARBA00022741"/>
    </source>
</evidence>
<name>A0A7J9F573_9ROSI</name>
<evidence type="ECO:0000256" key="18">
    <source>
        <dbReference type="ARBA" id="ARBA00047899"/>
    </source>
</evidence>
<feature type="transmembrane region" description="Helical" evidence="22">
    <location>
        <begin position="7"/>
        <end position="23"/>
    </location>
</feature>
<feature type="domain" description="Protein kinase" evidence="23">
    <location>
        <begin position="81"/>
        <end position="323"/>
    </location>
</feature>
<keyword evidence="7 22" id="KW-0812">Transmembrane</keyword>
<dbReference type="PANTHER" id="PTHR47976">
    <property type="entry name" value="G-TYPE LECTIN S-RECEPTOR-LIKE SERINE/THREONINE-PROTEIN KINASE SD2-5"/>
    <property type="match status" value="1"/>
</dbReference>
<keyword evidence="12 20" id="KW-0067">ATP-binding</keyword>
<dbReference type="GO" id="GO:0016020">
    <property type="term" value="C:membrane"/>
    <property type="evidence" value="ECO:0007669"/>
    <property type="project" value="UniProtKB-SubCell"/>
</dbReference>
<proteinExistence type="inferred from homology"/>
<evidence type="ECO:0000313" key="24">
    <source>
        <dbReference type="EMBL" id="MBA0780440.1"/>
    </source>
</evidence>
<evidence type="ECO:0000256" key="14">
    <source>
        <dbReference type="ARBA" id="ARBA00023136"/>
    </source>
</evidence>
<keyword evidence="25" id="KW-1185">Reference proteome</keyword>
<comment type="similarity">
    <text evidence="21">Belongs to the protein kinase superfamily.</text>
</comment>
<keyword evidence="10 20" id="KW-0547">Nucleotide-binding</keyword>
<dbReference type="PROSITE" id="PS00107">
    <property type="entry name" value="PROTEIN_KINASE_ATP"/>
    <property type="match status" value="1"/>
</dbReference>
<dbReference type="PANTHER" id="PTHR47976:SF30">
    <property type="entry name" value="RECEPTOR-LIKE SERINE_THREONINE-PROTEIN KINASE"/>
    <property type="match status" value="1"/>
</dbReference>
<evidence type="ECO:0000256" key="17">
    <source>
        <dbReference type="ARBA" id="ARBA00023180"/>
    </source>
</evidence>
<keyword evidence="17" id="KW-0325">Glycoprotein</keyword>
<evidence type="ECO:0000256" key="1">
    <source>
        <dbReference type="ARBA" id="ARBA00004479"/>
    </source>
</evidence>
<dbReference type="SUPFAM" id="SSF56112">
    <property type="entry name" value="Protein kinase-like (PK-like)"/>
    <property type="match status" value="1"/>
</dbReference>
<evidence type="ECO:0000256" key="2">
    <source>
        <dbReference type="ARBA" id="ARBA00012513"/>
    </source>
</evidence>
<dbReference type="Proteomes" id="UP000593568">
    <property type="component" value="Unassembled WGS sequence"/>
</dbReference>
<keyword evidence="6" id="KW-0808">Transferase</keyword>
<keyword evidence="14 22" id="KW-0472">Membrane</keyword>
<evidence type="ECO:0000256" key="15">
    <source>
        <dbReference type="ARBA" id="ARBA00023157"/>
    </source>
</evidence>
<comment type="catalytic activity">
    <reaction evidence="19">
        <text>L-seryl-[protein] + ATP = O-phospho-L-seryl-[protein] + ADP + H(+)</text>
        <dbReference type="Rhea" id="RHEA:17989"/>
        <dbReference type="Rhea" id="RHEA-COMP:9863"/>
        <dbReference type="Rhea" id="RHEA-COMP:11604"/>
        <dbReference type="ChEBI" id="CHEBI:15378"/>
        <dbReference type="ChEBI" id="CHEBI:29999"/>
        <dbReference type="ChEBI" id="CHEBI:30616"/>
        <dbReference type="ChEBI" id="CHEBI:83421"/>
        <dbReference type="ChEBI" id="CHEBI:456216"/>
        <dbReference type="EC" id="2.7.11.1"/>
    </reaction>
</comment>
<dbReference type="Pfam" id="PF00069">
    <property type="entry name" value="Pkinase"/>
    <property type="match status" value="1"/>
</dbReference>
<protein>
    <recommendedName>
        <fullName evidence="2">non-specific serine/threonine protein kinase</fullName>
        <ecNumber evidence="2">2.7.11.1</ecNumber>
    </recommendedName>
</protein>
<comment type="catalytic activity">
    <reaction evidence="18">
        <text>L-threonyl-[protein] + ATP = O-phospho-L-threonyl-[protein] + ADP + H(+)</text>
        <dbReference type="Rhea" id="RHEA:46608"/>
        <dbReference type="Rhea" id="RHEA-COMP:11060"/>
        <dbReference type="Rhea" id="RHEA-COMP:11605"/>
        <dbReference type="ChEBI" id="CHEBI:15378"/>
        <dbReference type="ChEBI" id="CHEBI:30013"/>
        <dbReference type="ChEBI" id="CHEBI:30616"/>
        <dbReference type="ChEBI" id="CHEBI:61977"/>
        <dbReference type="ChEBI" id="CHEBI:456216"/>
        <dbReference type="EC" id="2.7.11.1"/>
    </reaction>
</comment>
<keyword evidence="9" id="KW-0430">Lectin</keyword>
<keyword evidence="11" id="KW-0418">Kinase</keyword>
<comment type="subcellular location">
    <subcellularLocation>
        <location evidence="1">Membrane</location>
        <topology evidence="1">Single-pass type I membrane protein</topology>
    </subcellularLocation>
</comment>
<evidence type="ECO:0000256" key="8">
    <source>
        <dbReference type="ARBA" id="ARBA00022729"/>
    </source>
</evidence>
<dbReference type="AlphaFoldDB" id="A0A7J9F573"/>
<dbReference type="GO" id="GO:0005524">
    <property type="term" value="F:ATP binding"/>
    <property type="evidence" value="ECO:0007669"/>
    <property type="project" value="UniProtKB-UniRule"/>
</dbReference>
<evidence type="ECO:0000256" key="12">
    <source>
        <dbReference type="ARBA" id="ARBA00022840"/>
    </source>
</evidence>
<keyword evidence="16" id="KW-0675">Receptor</keyword>
<keyword evidence="15" id="KW-1015">Disulfide bond</keyword>
<dbReference type="FunFam" id="1.10.510.10:FF:000248">
    <property type="entry name" value="S-receptor-like kinase 5"/>
    <property type="match status" value="1"/>
</dbReference>